<reference evidence="1" key="1">
    <citation type="journal article" date="2021" name="ISME J.">
        <title>Fine-scale metabolic discontinuity in a stratified prokaryote microbiome of a Red Sea deep halocline.</title>
        <authorList>
            <person name="Michoud G."/>
            <person name="Ngugi D.K."/>
            <person name="Barozzi A."/>
            <person name="Merlino G."/>
            <person name="Calleja M.L."/>
            <person name="Delgado-Huertas A."/>
            <person name="Moran X.A.G."/>
            <person name="Daffonchio D."/>
        </authorList>
    </citation>
    <scope>NUCLEOTIDE SEQUENCE</scope>
    <source>
        <strain evidence="1">SuakinDeep_MAG55_1</strain>
    </source>
</reference>
<accession>A0A941W107</accession>
<dbReference type="Proteomes" id="UP000722750">
    <property type="component" value="Unassembled WGS sequence"/>
</dbReference>
<protein>
    <recommendedName>
        <fullName evidence="3">DUF4258 domain-containing protein</fullName>
    </recommendedName>
</protein>
<comment type="caution">
    <text evidence="1">The sequence shown here is derived from an EMBL/GenBank/DDBJ whole genome shotgun (WGS) entry which is preliminary data.</text>
</comment>
<evidence type="ECO:0008006" key="3">
    <source>
        <dbReference type="Google" id="ProtNLM"/>
    </source>
</evidence>
<organism evidence="1 2">
    <name type="scientific">Candidatus Scalindua arabica</name>
    <dbReference type="NCBI Taxonomy" id="1127984"/>
    <lineage>
        <taxon>Bacteria</taxon>
        <taxon>Pseudomonadati</taxon>
        <taxon>Planctomycetota</taxon>
        <taxon>Candidatus Brocadiia</taxon>
        <taxon>Candidatus Brocadiales</taxon>
        <taxon>Candidatus Scalinduaceae</taxon>
        <taxon>Candidatus Scalindua</taxon>
    </lineage>
</organism>
<dbReference type="InterPro" id="IPR025354">
    <property type="entry name" value="DUF4258"/>
</dbReference>
<sequence length="99" mass="11684">MVIKPIRDRILESKYRISDHAVKQMIKRSITRLEIEEAVINGEIIEEYPDDKYSPSCLIYGRTRTEKDLHVQLSLPPSIIVITTYDPDPEEWINCKIRR</sequence>
<evidence type="ECO:0000313" key="1">
    <source>
        <dbReference type="EMBL" id="MBS1257705.1"/>
    </source>
</evidence>
<dbReference type="Pfam" id="PF14076">
    <property type="entry name" value="DUF4258"/>
    <property type="match status" value="1"/>
</dbReference>
<dbReference type="AlphaFoldDB" id="A0A941W107"/>
<gene>
    <name evidence="1" type="ORF">MAG551_00750</name>
</gene>
<dbReference type="EMBL" id="JAANXD010000033">
    <property type="protein sequence ID" value="MBS1257705.1"/>
    <property type="molecule type" value="Genomic_DNA"/>
</dbReference>
<name>A0A941W107_9BACT</name>
<proteinExistence type="predicted"/>
<evidence type="ECO:0000313" key="2">
    <source>
        <dbReference type="Proteomes" id="UP000722750"/>
    </source>
</evidence>